<feature type="domain" description="Sarcoglycan alpha/epsilon N-terminal" evidence="5">
    <location>
        <begin position="361"/>
        <end position="440"/>
    </location>
</feature>
<dbReference type="SMART" id="SM00320">
    <property type="entry name" value="WD40"/>
    <property type="match status" value="5"/>
</dbReference>
<reference evidence="6 7" key="1">
    <citation type="submission" date="2015-01" db="EMBL/GenBank/DDBJ databases">
        <title>Evolution of Trichinella species and genotypes.</title>
        <authorList>
            <person name="Korhonen P.K."/>
            <person name="Edoardo P."/>
            <person name="Giuseppe L.R."/>
            <person name="Gasser R.B."/>
        </authorList>
    </citation>
    <scope>NUCLEOTIDE SEQUENCE [LARGE SCALE GENOMIC DNA]</scope>
    <source>
        <strain evidence="6">ISS470</strain>
    </source>
</reference>
<evidence type="ECO:0000259" key="5">
    <source>
        <dbReference type="Pfam" id="PF05510"/>
    </source>
</evidence>
<evidence type="ECO:0000313" key="7">
    <source>
        <dbReference type="Proteomes" id="UP000054995"/>
    </source>
</evidence>
<dbReference type="PROSITE" id="PS50294">
    <property type="entry name" value="WD_REPEATS_REGION"/>
    <property type="match status" value="1"/>
</dbReference>
<dbReference type="Proteomes" id="UP000054995">
    <property type="component" value="Unassembled WGS sequence"/>
</dbReference>
<organism evidence="6 7">
    <name type="scientific">Trichinella pseudospiralis</name>
    <name type="common">Parasitic roundworm</name>
    <dbReference type="NCBI Taxonomy" id="6337"/>
    <lineage>
        <taxon>Eukaryota</taxon>
        <taxon>Metazoa</taxon>
        <taxon>Ecdysozoa</taxon>
        <taxon>Nematoda</taxon>
        <taxon>Enoplea</taxon>
        <taxon>Dorylaimia</taxon>
        <taxon>Trichinellida</taxon>
        <taxon>Trichinellidae</taxon>
        <taxon>Trichinella</taxon>
    </lineage>
</organism>
<dbReference type="InterPro" id="IPR048346">
    <property type="entry name" value="Sarcoglycan_N"/>
</dbReference>
<evidence type="ECO:0000256" key="3">
    <source>
        <dbReference type="PROSITE-ProRule" id="PRU00221"/>
    </source>
</evidence>
<dbReference type="Gene3D" id="2.130.10.10">
    <property type="entry name" value="YVTN repeat-like/Quinoprotein amine dehydrogenase"/>
    <property type="match status" value="1"/>
</dbReference>
<gene>
    <name evidence="6" type="primary">Bub3</name>
    <name evidence="6" type="ORF">T4D_8127</name>
</gene>
<protein>
    <submittedName>
        <fullName evidence="6">Mitotic checkpoint protein BUB3</fullName>
    </submittedName>
</protein>
<dbReference type="InterPro" id="IPR036322">
    <property type="entry name" value="WD40_repeat_dom_sf"/>
</dbReference>
<dbReference type="InterPro" id="IPR015943">
    <property type="entry name" value="WD40/YVTN_repeat-like_dom_sf"/>
</dbReference>
<proteinExistence type="predicted"/>
<feature type="repeat" description="WD" evidence="3">
    <location>
        <begin position="113"/>
        <end position="154"/>
    </location>
</feature>
<dbReference type="InterPro" id="IPR020472">
    <property type="entry name" value="WD40_PAC1"/>
</dbReference>
<feature type="transmembrane region" description="Helical" evidence="4">
    <location>
        <begin position="630"/>
        <end position="655"/>
    </location>
</feature>
<comment type="caution">
    <text evidence="6">The sequence shown here is derived from an EMBL/GenBank/DDBJ whole genome shotgun (WGS) entry which is preliminary data.</text>
</comment>
<keyword evidence="1 3" id="KW-0853">WD repeat</keyword>
<evidence type="ECO:0000256" key="4">
    <source>
        <dbReference type="SAM" id="Phobius"/>
    </source>
</evidence>
<name>A0A0V1G551_TRIPS</name>
<feature type="repeat" description="WD" evidence="3">
    <location>
        <begin position="261"/>
        <end position="285"/>
    </location>
</feature>
<keyword evidence="4" id="KW-1133">Transmembrane helix</keyword>
<dbReference type="OrthoDB" id="10262475at2759"/>
<dbReference type="Pfam" id="PF00400">
    <property type="entry name" value="WD40"/>
    <property type="match status" value="3"/>
</dbReference>
<dbReference type="SUPFAM" id="SSF50978">
    <property type="entry name" value="WD40 repeat-like"/>
    <property type="match status" value="1"/>
</dbReference>
<dbReference type="PROSITE" id="PS50082">
    <property type="entry name" value="WD_REPEATS_2"/>
    <property type="match status" value="2"/>
</dbReference>
<keyword evidence="2" id="KW-0677">Repeat</keyword>
<evidence type="ECO:0000313" key="6">
    <source>
        <dbReference type="EMBL" id="KRY93390.1"/>
    </source>
</evidence>
<sequence length="807" mass="91668">MHLVENCTAVMSSTEPHFIAAPNEYRLNNPPSDGITRVHFAPNSSKHLLVSSWDCSVRLYELSNASTNFVLSTYNHNAAVLDCLFIDANRCCSCGLDKFVKFYDFENHCEVILGAHEMPVRCLSYNQNHGLVVSGSWDKTIKIWDYRVGRCIGCYNQPERVYAMDVCGDRLIVGTAMRKIWLWNFRNFSVGPEQQRESSLKYQTRCIKSFPDTEGFVVSSIEGRIAVEFIDPDSEVQKRKYAFKCHRFKNAETGQEMIYPVLSIAFHPSGTFASGGSDGIVNIWDPFIKKRLSQYHKYPSSIISLDFSSDGDSLAIASSYQYESLDKGLPVPEDCIYIRKHFAFRSIFAGKGIGRGRISEGKIFFHTISPTSFFKQRVPIRYSVSLEGFPDLPSWLHVTHSPVTYDLFIFGNPESNITENIMVVALNLKTFKTARKRMRIKVTKGIYAKDDRVETAELWILNHNVWQFFADENILRLLQSLVMKAFPSLKEHTTILKLSIPKFAVRKALAGKHDGTVVTMVAPGGFQKSVLNLMRELQANPAACNRNEIVSLNSIFAPRFQIDWCRLRLHEQHLSLTKNGTNSRVLIGHNELFGAAWTNDTMDEFITSSANVRYRPTSTNSSGRSYFQDWIFFVAIPSAVLLFILLILSMMLFGCREGQHWRDYKTPRTQLIDYVHLRQSQQQLRQLSFRRHSSELVNLPSSKLIAKPICKQTVAEVATLKGSDLNVHFVENGAMKSLAHTGHHPSAHIVVVCGLLTVAKAVSDHCLLVLKLTSSFSIQQQLALKSVNLVQYRKNKLRKNKEKENKK</sequence>
<dbReference type="InterPro" id="IPR001680">
    <property type="entry name" value="WD40_rpt"/>
</dbReference>
<keyword evidence="4" id="KW-0812">Transmembrane</keyword>
<keyword evidence="4" id="KW-0472">Membrane</keyword>
<keyword evidence="7" id="KW-1185">Reference proteome</keyword>
<dbReference type="PRINTS" id="PR00320">
    <property type="entry name" value="GPROTEINBRPT"/>
</dbReference>
<dbReference type="EMBL" id="JYDT01000002">
    <property type="protein sequence ID" value="KRY93390.1"/>
    <property type="molecule type" value="Genomic_DNA"/>
</dbReference>
<accession>A0A0V1G551</accession>
<dbReference type="AlphaFoldDB" id="A0A0V1G551"/>
<dbReference type="PANTHER" id="PTHR10971">
    <property type="entry name" value="MRNA EXPORT FACTOR AND BUB3"/>
    <property type="match status" value="1"/>
</dbReference>
<evidence type="ECO:0000256" key="1">
    <source>
        <dbReference type="ARBA" id="ARBA00022574"/>
    </source>
</evidence>
<dbReference type="Pfam" id="PF05510">
    <property type="entry name" value="Sarcoglycan_2"/>
    <property type="match status" value="1"/>
</dbReference>
<evidence type="ECO:0000256" key="2">
    <source>
        <dbReference type="ARBA" id="ARBA00022737"/>
    </source>
</evidence>